<dbReference type="AlphaFoldDB" id="A0A2N0PHK3"/>
<dbReference type="VEuPathDB" id="FungiDB:FUN_008012"/>
<dbReference type="Gene3D" id="3.30.420.40">
    <property type="match status" value="2"/>
</dbReference>
<comment type="caution">
    <text evidence="1">The sequence shown here is derived from an EMBL/GenBank/DDBJ whole genome shotgun (WGS) entry which is preliminary data.</text>
</comment>
<dbReference type="Proteomes" id="UP000232722">
    <property type="component" value="Unassembled WGS sequence"/>
</dbReference>
<dbReference type="Gene3D" id="3.90.640.10">
    <property type="entry name" value="Actin, Chain A, domain 4"/>
    <property type="match status" value="1"/>
</dbReference>
<reference evidence="1 2" key="1">
    <citation type="submission" date="2016-04" db="EMBL/GenBank/DDBJ databases">
        <title>Genome analyses suggest a sexual origin of heterokaryosis in a supposedly ancient asexual fungus.</title>
        <authorList>
            <person name="Ropars J."/>
            <person name="Sedzielewska K."/>
            <person name="Noel J."/>
            <person name="Charron P."/>
            <person name="Farinelli L."/>
            <person name="Marton T."/>
            <person name="Kruger M."/>
            <person name="Pelin A."/>
            <person name="Brachmann A."/>
            <person name="Corradi N."/>
        </authorList>
    </citation>
    <scope>NUCLEOTIDE SEQUENCE [LARGE SCALE GENOMIC DNA]</scope>
    <source>
        <strain evidence="1 2">A5</strain>
    </source>
</reference>
<dbReference type="InterPro" id="IPR043129">
    <property type="entry name" value="ATPase_NBD"/>
</dbReference>
<dbReference type="SUPFAM" id="SSF53067">
    <property type="entry name" value="Actin-like ATPase domain"/>
    <property type="match status" value="2"/>
</dbReference>
<sequence length="482" mass="55856">METMVLLNHVIMHITDYRTSDIYLFLVDIISKIMSEDNNIRVVVAIDFGTNFSGYAYAHKSLPEEIIFRNDWEKFGGRFKTPTVIEYKDDSYTTIKSWGYLALIEKPKKKKKSSSSESDGSSDTKRTFKPIELFKLHSLESLKEKEKPFLPDGLDFKNIVKDFMKELGDDIKENLIRHWQNLDFHNNVLIVLTVPAEFDDKTIEIFRECAFNAGFLKDNLRITTEPEAAAIYYLDSISKEEHELTPASFMVVDCGDNTVDLMTFELLEDEKLSALEEHVGDYCGSCCVDQAFLKFVGEIVGTSAIESMKINHHGQLQYFVQEFCRDVKIPFTGKKEDLDLQQPFVFDLEEILPAIQQYVKEEERSKLEESEWLIEINFEDIKGMFDPVIEKIIHLIRSQLDKSEKECPAIFLVGGFSESKYLQDRIREEFDEIVPNISVPLHPITSVVKGGKTVFYTDSENKEVDQRTYLRQEGRDDFRDFQ</sequence>
<dbReference type="VEuPathDB" id="FungiDB:RhiirFUN_008390"/>
<reference evidence="1 2" key="2">
    <citation type="submission" date="2017-09" db="EMBL/GenBank/DDBJ databases">
        <title>Extensive intraspecific genome diversity in a model arbuscular mycorrhizal fungus.</title>
        <authorList>
            <person name="Chen E.C."/>
            <person name="Morin E."/>
            <person name="Beaudet D."/>
            <person name="Noel J."/>
            <person name="Ndikumana S."/>
            <person name="Charron P."/>
            <person name="St-Onge C."/>
            <person name="Giorgi J."/>
            <person name="Grigoriev I.V."/>
            <person name="Roux C."/>
            <person name="Martin F.M."/>
            <person name="Corradi N."/>
        </authorList>
    </citation>
    <scope>NUCLEOTIDE SEQUENCE [LARGE SCALE GENOMIC DNA]</scope>
    <source>
        <strain evidence="1 2">A5</strain>
    </source>
</reference>
<proteinExistence type="predicted"/>
<evidence type="ECO:0008006" key="3">
    <source>
        <dbReference type="Google" id="ProtNLM"/>
    </source>
</evidence>
<name>A0A2N0PHK3_9GLOM</name>
<accession>A0A2N0PHK3</accession>
<gene>
    <name evidence="1" type="ORF">RhiirA5_501487</name>
</gene>
<dbReference type="VEuPathDB" id="FungiDB:RhiirA1_536136"/>
<dbReference type="EMBL" id="LLXJ01000772">
    <property type="protein sequence ID" value="PKC06309.1"/>
    <property type="molecule type" value="Genomic_DNA"/>
</dbReference>
<evidence type="ECO:0000313" key="1">
    <source>
        <dbReference type="EMBL" id="PKC06309.1"/>
    </source>
</evidence>
<dbReference type="PANTHER" id="PTHR14187">
    <property type="entry name" value="ALPHA KINASE/ELONGATION FACTOR 2 KINASE"/>
    <property type="match status" value="1"/>
</dbReference>
<dbReference type="PANTHER" id="PTHR14187:SF5">
    <property type="entry name" value="HEAT SHOCK 70 KDA PROTEIN 12A"/>
    <property type="match status" value="1"/>
</dbReference>
<organism evidence="1 2">
    <name type="scientific">Rhizophagus irregularis</name>
    <dbReference type="NCBI Taxonomy" id="588596"/>
    <lineage>
        <taxon>Eukaryota</taxon>
        <taxon>Fungi</taxon>
        <taxon>Fungi incertae sedis</taxon>
        <taxon>Mucoromycota</taxon>
        <taxon>Glomeromycotina</taxon>
        <taxon>Glomeromycetes</taxon>
        <taxon>Glomerales</taxon>
        <taxon>Glomeraceae</taxon>
        <taxon>Rhizophagus</taxon>
    </lineage>
</organism>
<evidence type="ECO:0000313" key="2">
    <source>
        <dbReference type="Proteomes" id="UP000232722"/>
    </source>
</evidence>
<protein>
    <recommendedName>
        <fullName evidence="3">Actin-like ATPase domain-containing protein</fullName>
    </recommendedName>
</protein>